<protein>
    <submittedName>
        <fullName evidence="2">Uncharacterized protein</fullName>
    </submittedName>
</protein>
<name>A0ABP7ALQ4_9ACTN</name>
<dbReference type="Proteomes" id="UP001501490">
    <property type="component" value="Unassembled WGS sequence"/>
</dbReference>
<organism evidence="2 3">
    <name type="scientific">Microlunatus ginsengisoli</name>
    <dbReference type="NCBI Taxonomy" id="363863"/>
    <lineage>
        <taxon>Bacteria</taxon>
        <taxon>Bacillati</taxon>
        <taxon>Actinomycetota</taxon>
        <taxon>Actinomycetes</taxon>
        <taxon>Propionibacteriales</taxon>
        <taxon>Propionibacteriaceae</taxon>
        <taxon>Microlunatus</taxon>
    </lineage>
</organism>
<evidence type="ECO:0000313" key="2">
    <source>
        <dbReference type="EMBL" id="GAA3635240.1"/>
    </source>
</evidence>
<keyword evidence="3" id="KW-1185">Reference proteome</keyword>
<comment type="caution">
    <text evidence="2">The sequence shown here is derived from an EMBL/GenBank/DDBJ whole genome shotgun (WGS) entry which is preliminary data.</text>
</comment>
<dbReference type="RefSeq" id="WP_344808324.1">
    <property type="nucleotide sequence ID" value="NZ_BAABAB010000036.1"/>
</dbReference>
<evidence type="ECO:0000313" key="3">
    <source>
        <dbReference type="Proteomes" id="UP001501490"/>
    </source>
</evidence>
<reference evidence="3" key="1">
    <citation type="journal article" date="2019" name="Int. J. Syst. Evol. Microbiol.">
        <title>The Global Catalogue of Microorganisms (GCM) 10K type strain sequencing project: providing services to taxonomists for standard genome sequencing and annotation.</title>
        <authorList>
            <consortium name="The Broad Institute Genomics Platform"/>
            <consortium name="The Broad Institute Genome Sequencing Center for Infectious Disease"/>
            <person name="Wu L."/>
            <person name="Ma J."/>
        </authorList>
    </citation>
    <scope>NUCLEOTIDE SEQUENCE [LARGE SCALE GENOMIC DNA]</scope>
    <source>
        <strain evidence="3">JCM 16929</strain>
    </source>
</reference>
<sequence>MTVATGIPTRHQPHAAAVGGQRCRLPPYPDRERAAPAARLPAALALPPVADLDAAAEPLLDAWRRGDLDVDRLRRGLAVLIDGSDVPAAVAWRMCARSGRGDDLRLRADLTERLRILLIDKMLPPSTTFDPRRAGSVRGWAWKLASTAAVWQQRDLRRFYERFRLLANGEWVGICGGPTGPGPRPTEPTTEPAAALAPSFDPERCADVADAVEALTRAARDDVHLQAEALLRGLGLPPVRRLTHLVDRERLHALLAADNGLAHRSLRRWARAGEPEPAHPLSPQPPSPQPELDPALLGIWSGFSRDQAARLLACGGILDEPQAVAHTVALAAVAPLPRPSGKKIRAFVAAVSAASGERHPAVRDAAAAYVEAECEPVARRAGAVVDLASVLERHERLKRTFEECLAQVAELRSGLGDRPDGVRLELGRLAHREVLLFSSSLQLGSDPANTIDPGGCD</sequence>
<dbReference type="EMBL" id="BAABAB010000036">
    <property type="protein sequence ID" value="GAA3635240.1"/>
    <property type="molecule type" value="Genomic_DNA"/>
</dbReference>
<evidence type="ECO:0000256" key="1">
    <source>
        <dbReference type="SAM" id="MobiDB-lite"/>
    </source>
</evidence>
<feature type="compositionally biased region" description="Pro residues" evidence="1">
    <location>
        <begin position="278"/>
        <end position="291"/>
    </location>
</feature>
<gene>
    <name evidence="2" type="ORF">GCM10022236_42310</name>
</gene>
<feature type="region of interest" description="Disordered" evidence="1">
    <location>
        <begin position="273"/>
        <end position="293"/>
    </location>
</feature>
<proteinExistence type="predicted"/>
<accession>A0ABP7ALQ4</accession>